<evidence type="ECO:0000313" key="1">
    <source>
        <dbReference type="EMBL" id="TKC86385.1"/>
    </source>
</evidence>
<dbReference type="RefSeq" id="WP_136897068.1">
    <property type="nucleotide sequence ID" value="NZ_SWJE01000011.1"/>
</dbReference>
<sequence>MPEERRWTIRPEDSTWGDFGPDDQLGRLNLLTPEKVLQAVREVKTGRTFCLSLPLDYPGGTALNPRRKPPRIEPTLRGDKPNMVYPLSRDNPHLLDVICDDTVQMTLQYSTQWDSLAHMGQWFDSSGTGKPEMLFYNGFRAGEEIVGPLDYRVEGAPPTGRASGASKLGIENMAAAGVQGRGVMIDLKRHFGTKRVAVGYRELMEVMEAQQVVVESGDMVCFRTGTDEALLDMAGDPDLSLLEGRFAAFDGRDEKLRRWIVDSNVVALIADNAAVEMLPAAPSASERYPSHPLHDLCLFRLGVYLGELWHLSELADWLHANGRSRFLLTAPPLRLPGAVGSPVTPIASV</sequence>
<protein>
    <submittedName>
        <fullName evidence="1">Cyclase family protein</fullName>
    </submittedName>
</protein>
<dbReference type="Pfam" id="PF04199">
    <property type="entry name" value="Cyclase"/>
    <property type="match status" value="1"/>
</dbReference>
<dbReference type="SUPFAM" id="SSF102198">
    <property type="entry name" value="Putative cyclase"/>
    <property type="match status" value="1"/>
</dbReference>
<dbReference type="GO" id="GO:0019441">
    <property type="term" value="P:L-tryptophan catabolic process to kynurenine"/>
    <property type="evidence" value="ECO:0007669"/>
    <property type="project" value="InterPro"/>
</dbReference>
<accession>A0A4U1HXE0</accession>
<proteinExistence type="predicted"/>
<name>A0A4U1HXE0_9BURK</name>
<dbReference type="OrthoDB" id="7067800at2"/>
<dbReference type="InterPro" id="IPR007325">
    <property type="entry name" value="KFase/CYL"/>
</dbReference>
<dbReference type="AlphaFoldDB" id="A0A4U1HXE0"/>
<dbReference type="PANTHER" id="PTHR34861">
    <property type="match status" value="1"/>
</dbReference>
<dbReference type="Gene3D" id="3.50.30.50">
    <property type="entry name" value="Putative cyclase"/>
    <property type="match status" value="1"/>
</dbReference>
<dbReference type="PANTHER" id="PTHR34861:SF10">
    <property type="entry name" value="CYCLASE"/>
    <property type="match status" value="1"/>
</dbReference>
<dbReference type="GO" id="GO:0004061">
    <property type="term" value="F:arylformamidase activity"/>
    <property type="evidence" value="ECO:0007669"/>
    <property type="project" value="InterPro"/>
</dbReference>
<reference evidence="1 2" key="1">
    <citation type="submission" date="2019-04" db="EMBL/GenBank/DDBJ databases">
        <title>Trinickia sp. 7GSK02, isolated from subtropical forest soil.</title>
        <authorList>
            <person name="Gao Z.-H."/>
            <person name="Qiu L.-H."/>
        </authorList>
    </citation>
    <scope>NUCLEOTIDE SEQUENCE [LARGE SCALE GENOMIC DNA]</scope>
    <source>
        <strain evidence="1 2">7GSK02</strain>
    </source>
</reference>
<dbReference type="EMBL" id="SWJE01000011">
    <property type="protein sequence ID" value="TKC86385.1"/>
    <property type="molecule type" value="Genomic_DNA"/>
</dbReference>
<organism evidence="1 2">
    <name type="scientific">Trinickia terrae</name>
    <dbReference type="NCBI Taxonomy" id="2571161"/>
    <lineage>
        <taxon>Bacteria</taxon>
        <taxon>Pseudomonadati</taxon>
        <taxon>Pseudomonadota</taxon>
        <taxon>Betaproteobacteria</taxon>
        <taxon>Burkholderiales</taxon>
        <taxon>Burkholderiaceae</taxon>
        <taxon>Trinickia</taxon>
    </lineage>
</organism>
<dbReference type="Proteomes" id="UP000305539">
    <property type="component" value="Unassembled WGS sequence"/>
</dbReference>
<keyword evidence="2" id="KW-1185">Reference proteome</keyword>
<gene>
    <name evidence="1" type="ORF">FAZ69_21095</name>
</gene>
<evidence type="ECO:0000313" key="2">
    <source>
        <dbReference type="Proteomes" id="UP000305539"/>
    </source>
</evidence>
<dbReference type="InterPro" id="IPR037175">
    <property type="entry name" value="KFase_sf"/>
</dbReference>
<comment type="caution">
    <text evidence="1">The sequence shown here is derived from an EMBL/GenBank/DDBJ whole genome shotgun (WGS) entry which is preliminary data.</text>
</comment>